<dbReference type="CDD" id="cd07995">
    <property type="entry name" value="TPK"/>
    <property type="match status" value="1"/>
</dbReference>
<evidence type="ECO:0000313" key="8">
    <source>
        <dbReference type="Proteomes" id="UP000183975"/>
    </source>
</evidence>
<dbReference type="Pfam" id="PF04265">
    <property type="entry name" value="TPK_B1_binding"/>
    <property type="match status" value="1"/>
</dbReference>
<keyword evidence="2" id="KW-0547">Nucleotide-binding</keyword>
<dbReference type="GO" id="GO:0009229">
    <property type="term" value="P:thiamine diphosphate biosynthetic process"/>
    <property type="evidence" value="ECO:0007669"/>
    <property type="project" value="InterPro"/>
</dbReference>
<dbReference type="EC" id="2.7.6.2" evidence="5"/>
<dbReference type="GO" id="GO:0030975">
    <property type="term" value="F:thiamine binding"/>
    <property type="evidence" value="ECO:0007669"/>
    <property type="project" value="InterPro"/>
</dbReference>
<sequence length="212" mass="23448">MKAVLFAGAAITDYSFCEKYLQDADCIICCDGGMHHAKALGITPDYIVGDFDSVRPEVLEEYRNMGISIRQFPTHKNETDMQLGMLLALELGATELVLIGGIGDRFDHTLANAHLLLYLLKKGVRGILVNEKNRVELIDQEVTLHGQAGDLVSTIPLSMLVECVTLEGLEYPLVDYDLALDDKLVAVSNVMIGTEAKVKIRKGYLFVMQTRD</sequence>
<evidence type="ECO:0000256" key="4">
    <source>
        <dbReference type="ARBA" id="ARBA00022840"/>
    </source>
</evidence>
<protein>
    <recommendedName>
        <fullName evidence="5">Thiamine diphosphokinase</fullName>
        <ecNumber evidence="5">2.7.6.2</ecNumber>
    </recommendedName>
</protein>
<gene>
    <name evidence="7" type="ORF">SAMN02745138_01801</name>
</gene>
<keyword evidence="4" id="KW-0067">ATP-binding</keyword>
<evidence type="ECO:0000256" key="2">
    <source>
        <dbReference type="ARBA" id="ARBA00022741"/>
    </source>
</evidence>
<dbReference type="SUPFAM" id="SSF63862">
    <property type="entry name" value="Thiamin pyrophosphokinase, substrate-binding domain"/>
    <property type="match status" value="1"/>
</dbReference>
<evidence type="ECO:0000313" key="7">
    <source>
        <dbReference type="EMBL" id="SHK48475.1"/>
    </source>
</evidence>
<name>A0A1M6SUV1_9FIRM</name>
<dbReference type="InterPro" id="IPR036759">
    <property type="entry name" value="TPK_catalytic_sf"/>
</dbReference>
<dbReference type="AlphaFoldDB" id="A0A1M6SUV1"/>
<dbReference type="Proteomes" id="UP000183975">
    <property type="component" value="Unassembled WGS sequence"/>
</dbReference>
<dbReference type="SUPFAM" id="SSF63999">
    <property type="entry name" value="Thiamin pyrophosphokinase, catalytic domain"/>
    <property type="match status" value="1"/>
</dbReference>
<reference evidence="7 8" key="1">
    <citation type="submission" date="2016-11" db="EMBL/GenBank/DDBJ databases">
        <authorList>
            <person name="Jaros S."/>
            <person name="Januszkiewicz K."/>
            <person name="Wedrychowicz H."/>
        </authorList>
    </citation>
    <scope>NUCLEOTIDE SEQUENCE [LARGE SCALE GENOMIC DNA]</scope>
    <source>
        <strain evidence="7 8">DSM 14214</strain>
    </source>
</reference>
<dbReference type="SMART" id="SM00983">
    <property type="entry name" value="TPK_B1_binding"/>
    <property type="match status" value="1"/>
</dbReference>
<feature type="domain" description="Thiamin pyrophosphokinase thiamin-binding" evidence="6">
    <location>
        <begin position="146"/>
        <end position="206"/>
    </location>
</feature>
<dbReference type="InterPro" id="IPR006282">
    <property type="entry name" value="Thi_PPkinase"/>
</dbReference>
<dbReference type="GO" id="GO:0005524">
    <property type="term" value="F:ATP binding"/>
    <property type="evidence" value="ECO:0007669"/>
    <property type="project" value="UniProtKB-KW"/>
</dbReference>
<dbReference type="EMBL" id="FRAH01000029">
    <property type="protein sequence ID" value="SHK48475.1"/>
    <property type="molecule type" value="Genomic_DNA"/>
</dbReference>
<dbReference type="Gene3D" id="3.40.50.10240">
    <property type="entry name" value="Thiamin pyrophosphokinase, catalytic domain"/>
    <property type="match status" value="1"/>
</dbReference>
<evidence type="ECO:0000259" key="6">
    <source>
        <dbReference type="SMART" id="SM00983"/>
    </source>
</evidence>
<accession>A0A1M6SUV1</accession>
<dbReference type="GO" id="GO:0016301">
    <property type="term" value="F:kinase activity"/>
    <property type="evidence" value="ECO:0007669"/>
    <property type="project" value="UniProtKB-KW"/>
</dbReference>
<organism evidence="7 8">
    <name type="scientific">Anaerotignum lactatifermentans DSM 14214</name>
    <dbReference type="NCBI Taxonomy" id="1121323"/>
    <lineage>
        <taxon>Bacteria</taxon>
        <taxon>Bacillati</taxon>
        <taxon>Bacillota</taxon>
        <taxon>Clostridia</taxon>
        <taxon>Lachnospirales</taxon>
        <taxon>Anaerotignaceae</taxon>
        <taxon>Anaerotignum</taxon>
    </lineage>
</organism>
<dbReference type="InterPro" id="IPR036371">
    <property type="entry name" value="TPK_B1-bd_sf"/>
</dbReference>
<dbReference type="Pfam" id="PF04263">
    <property type="entry name" value="TPK_catalytic"/>
    <property type="match status" value="1"/>
</dbReference>
<keyword evidence="8" id="KW-1185">Reference proteome</keyword>
<dbReference type="PANTHER" id="PTHR41299:SF1">
    <property type="entry name" value="THIAMINE PYROPHOSPHOKINASE"/>
    <property type="match status" value="1"/>
</dbReference>
<evidence type="ECO:0000256" key="5">
    <source>
        <dbReference type="NCBIfam" id="TIGR01378"/>
    </source>
</evidence>
<dbReference type="InterPro" id="IPR007371">
    <property type="entry name" value="TPK_catalytic"/>
</dbReference>
<dbReference type="NCBIfam" id="TIGR01378">
    <property type="entry name" value="thi_PPkinase"/>
    <property type="match status" value="1"/>
</dbReference>
<dbReference type="OrthoDB" id="9804377at2"/>
<evidence type="ECO:0000256" key="3">
    <source>
        <dbReference type="ARBA" id="ARBA00022777"/>
    </source>
</evidence>
<dbReference type="RefSeq" id="WP_072851067.1">
    <property type="nucleotide sequence ID" value="NZ_FRAH01000029.1"/>
</dbReference>
<dbReference type="PANTHER" id="PTHR41299">
    <property type="entry name" value="THIAMINE PYROPHOSPHOKINASE"/>
    <property type="match status" value="1"/>
</dbReference>
<proteinExistence type="predicted"/>
<dbReference type="InterPro" id="IPR007373">
    <property type="entry name" value="Thiamin_PyroPKinase_B1-bd"/>
</dbReference>
<dbReference type="GO" id="GO:0006772">
    <property type="term" value="P:thiamine metabolic process"/>
    <property type="evidence" value="ECO:0007669"/>
    <property type="project" value="UniProtKB-UniRule"/>
</dbReference>
<dbReference type="GO" id="GO:0004788">
    <property type="term" value="F:thiamine diphosphokinase activity"/>
    <property type="evidence" value="ECO:0007669"/>
    <property type="project" value="UniProtKB-UniRule"/>
</dbReference>
<keyword evidence="1" id="KW-0808">Transferase</keyword>
<evidence type="ECO:0000256" key="1">
    <source>
        <dbReference type="ARBA" id="ARBA00022679"/>
    </source>
</evidence>
<keyword evidence="3 7" id="KW-0418">Kinase</keyword>
<dbReference type="InterPro" id="IPR053149">
    <property type="entry name" value="TPK"/>
</dbReference>